<evidence type="ECO:0000259" key="1">
    <source>
        <dbReference type="PROSITE" id="PS51184"/>
    </source>
</evidence>
<dbReference type="Pfam" id="PF13621">
    <property type="entry name" value="Cupin_8"/>
    <property type="match status" value="1"/>
</dbReference>
<dbReference type="SMART" id="SM00558">
    <property type="entry name" value="JmjC"/>
    <property type="match status" value="1"/>
</dbReference>
<dbReference type="STRING" id="341454.A0A4S2MV63"/>
<dbReference type="SUPFAM" id="SSF51197">
    <property type="entry name" value="Clavaminate synthase-like"/>
    <property type="match status" value="1"/>
</dbReference>
<feature type="domain" description="JmjC" evidence="1">
    <location>
        <begin position="133"/>
        <end position="320"/>
    </location>
</feature>
<organism evidence="2 3">
    <name type="scientific">Ascodesmis nigricans</name>
    <dbReference type="NCBI Taxonomy" id="341454"/>
    <lineage>
        <taxon>Eukaryota</taxon>
        <taxon>Fungi</taxon>
        <taxon>Dikarya</taxon>
        <taxon>Ascomycota</taxon>
        <taxon>Pezizomycotina</taxon>
        <taxon>Pezizomycetes</taxon>
        <taxon>Pezizales</taxon>
        <taxon>Ascodesmidaceae</taxon>
        <taxon>Ascodesmis</taxon>
    </lineage>
</organism>
<dbReference type="InterPro" id="IPR041667">
    <property type="entry name" value="Cupin_8"/>
</dbReference>
<gene>
    <name evidence="2" type="ORF">EX30DRAFT_50832</name>
</gene>
<dbReference type="PROSITE" id="PS51184">
    <property type="entry name" value="JMJC"/>
    <property type="match status" value="1"/>
</dbReference>
<proteinExistence type="predicted"/>
<dbReference type="InterPro" id="IPR003347">
    <property type="entry name" value="JmjC_dom"/>
</dbReference>
<dbReference type="InterPro" id="IPR014710">
    <property type="entry name" value="RmlC-like_jellyroll"/>
</dbReference>
<dbReference type="AlphaFoldDB" id="A0A4S2MV63"/>
<dbReference type="Proteomes" id="UP000298138">
    <property type="component" value="Unassembled WGS sequence"/>
</dbReference>
<dbReference type="Gene3D" id="2.60.120.10">
    <property type="entry name" value="Jelly Rolls"/>
    <property type="match status" value="1"/>
</dbReference>
<dbReference type="InParanoid" id="A0A4S2MV63"/>
<name>A0A4S2MV63_9PEZI</name>
<reference evidence="2 3" key="1">
    <citation type="submission" date="2019-04" db="EMBL/GenBank/DDBJ databases">
        <title>Comparative genomics and transcriptomics to analyze fruiting body development in filamentous ascomycetes.</title>
        <authorList>
            <consortium name="DOE Joint Genome Institute"/>
            <person name="Lutkenhaus R."/>
            <person name="Traeger S."/>
            <person name="Breuer J."/>
            <person name="Kuo A."/>
            <person name="Lipzen A."/>
            <person name="Pangilinan J."/>
            <person name="Dilworth D."/>
            <person name="Sandor L."/>
            <person name="Poggeler S."/>
            <person name="Barry K."/>
            <person name="Grigoriev I.V."/>
            <person name="Nowrousian M."/>
        </authorList>
    </citation>
    <scope>NUCLEOTIDE SEQUENCE [LARGE SCALE GENOMIC DNA]</scope>
    <source>
        <strain evidence="2 3">CBS 389.68</strain>
    </source>
</reference>
<dbReference type="OrthoDB" id="415358at2759"/>
<accession>A0A4S2MV63</accession>
<evidence type="ECO:0000313" key="3">
    <source>
        <dbReference type="Proteomes" id="UP000298138"/>
    </source>
</evidence>
<evidence type="ECO:0000313" key="2">
    <source>
        <dbReference type="EMBL" id="TGZ80451.1"/>
    </source>
</evidence>
<dbReference type="EMBL" id="ML220124">
    <property type="protein sequence ID" value="TGZ80451.1"/>
    <property type="molecule type" value="Genomic_DNA"/>
</dbReference>
<sequence>MDQPTTLESALHELIQTYHELNFNRVDVRPHPASPAEFLRDVMINRPVVYKGAATELPAYTRWNVDYLLSKMGDCEITVAQTPYGNADSMVFNDADGRNYFVMPYEGPENFKSFIRHLQEQKLNPDNASPRVKYSQSQNNNVEEEYSPLAEDLGNGIPWAEVALGQNPDATNIWIGNERSVSAMHKDNYENLYCQIRGRKKFTLISPLETVCVGEKSLPQARYELTDDPENPFQIMPDSPETLVHGWPTMDPDVGDDENEWWKLCRPIHVVLEPGDILYLPAMWYHKVAQESGDEGICCAVNFWYDMEYSGPFYPTVNFVRNISLLSTLQKKQDDKDADKR</sequence>
<keyword evidence="3" id="KW-1185">Reference proteome</keyword>
<dbReference type="PANTHER" id="PTHR12461:SF99">
    <property type="entry name" value="BIFUNCTIONAL PEPTIDASE AND (3S)-LYSYL HYDROXYLASE JMJD7"/>
    <property type="match status" value="1"/>
</dbReference>
<protein>
    <submittedName>
        <fullName evidence="2">Clavaminate synthase-like protein</fullName>
    </submittedName>
</protein>
<dbReference type="PANTHER" id="PTHR12461">
    <property type="entry name" value="HYPOXIA-INDUCIBLE FACTOR 1 ALPHA INHIBITOR-RELATED"/>
    <property type="match status" value="1"/>
</dbReference>